<organism evidence="2">
    <name type="scientific">marine sediment metagenome</name>
    <dbReference type="NCBI Taxonomy" id="412755"/>
    <lineage>
        <taxon>unclassified sequences</taxon>
        <taxon>metagenomes</taxon>
        <taxon>ecological metagenomes</taxon>
    </lineage>
</organism>
<sequence length="665" mass="78671">MSPSLNIDYPLKKRIEVEYHNLFYYPNLSDEYEKSWDMNEGEDREKKDEEFVFDNSEKSDLSEYDGLKLFDFNRKFEEFNELLSINEEIDTNKQENVDDLRPIKRKRSPTPNIESRFEDTEQEQEFLQQIPFREEEKIKVLTGLVKKIDKEINKKEKPIKIDSEMNDSKGDSVLSNKEYYSTLKFINDILIKIAKIYEQFHNLSKTKLMEKLSVEFFNKGKHFLKHLLSRIRNKNHPDYNPNYKFSIETLDEAEKNMKELLKDKATKILKYFKTYRIIYPELKEYYHEQWRIHNPNLKSRFFKQLDSEVKRYWYGFIGADGSITSGNDPSTIRYQISIEISKKDRNHLIKICDILGLNINKIGERAKIINGKKHQLVYIIFTCKPLFQDLVNNGLRVLKEGSEFSMNLGDNNLSYSLLLGFYDGEGGEGTTRIYSTNYALLSQIKKSYVLKAEIREHIIEEVPDEVKKEFISRTKPMYDLALGAELLNKMMSSYADSLERKRKSFSEQRNVMESLKEKIKDRKNLINLIKMYGKVKLAKKMNVSFKTLDNVCDEWSVEARKLSALERLKNKVEDRENLIEIIETYGKDRAAKELKIGYKNLEVLMEEWEINASYLTVKDKLRRKIGDKNNLQKLVKDYSLSKLAEKYGVGRNTLKRLCDEWDIKI</sequence>
<dbReference type="InterPro" id="IPR027434">
    <property type="entry name" value="Homing_endonucl"/>
</dbReference>
<evidence type="ECO:0000256" key="1">
    <source>
        <dbReference type="SAM" id="Coils"/>
    </source>
</evidence>
<dbReference type="SUPFAM" id="SSF55608">
    <property type="entry name" value="Homing endonucleases"/>
    <property type="match status" value="1"/>
</dbReference>
<keyword evidence="1" id="KW-0175">Coiled coil</keyword>
<evidence type="ECO:0000313" key="2">
    <source>
        <dbReference type="EMBL" id="KKN00365.1"/>
    </source>
</evidence>
<evidence type="ECO:0008006" key="3">
    <source>
        <dbReference type="Google" id="ProtNLM"/>
    </source>
</evidence>
<dbReference type="Gene3D" id="3.10.28.10">
    <property type="entry name" value="Homing endonucleases"/>
    <property type="match status" value="1"/>
</dbReference>
<dbReference type="EMBL" id="LAZR01005385">
    <property type="protein sequence ID" value="KKN00365.1"/>
    <property type="molecule type" value="Genomic_DNA"/>
</dbReference>
<dbReference type="AlphaFoldDB" id="A0A0F9LZ47"/>
<comment type="caution">
    <text evidence="2">The sequence shown here is derived from an EMBL/GenBank/DDBJ whole genome shotgun (WGS) entry which is preliminary data.</text>
</comment>
<feature type="coiled-coil region" evidence="1">
    <location>
        <begin position="243"/>
        <end position="270"/>
    </location>
</feature>
<gene>
    <name evidence="2" type="ORF">LCGC14_1138560</name>
</gene>
<proteinExistence type="predicted"/>
<feature type="coiled-coil region" evidence="1">
    <location>
        <begin position="565"/>
        <end position="611"/>
    </location>
</feature>
<reference evidence="2" key="1">
    <citation type="journal article" date="2015" name="Nature">
        <title>Complex archaea that bridge the gap between prokaryotes and eukaryotes.</title>
        <authorList>
            <person name="Spang A."/>
            <person name="Saw J.H."/>
            <person name="Jorgensen S.L."/>
            <person name="Zaremba-Niedzwiedzka K."/>
            <person name="Martijn J."/>
            <person name="Lind A.E."/>
            <person name="van Eijk R."/>
            <person name="Schleper C."/>
            <person name="Guy L."/>
            <person name="Ettema T.J."/>
        </authorList>
    </citation>
    <scope>NUCLEOTIDE SEQUENCE</scope>
</reference>
<protein>
    <recommendedName>
        <fullName evidence="3">DOD-type homing endonuclease domain-containing protein</fullName>
    </recommendedName>
</protein>
<name>A0A0F9LZ47_9ZZZZ</name>
<accession>A0A0F9LZ47</accession>